<gene>
    <name evidence="2" type="ORF">ET464_09490</name>
</gene>
<organism evidence="2 3">
    <name type="scientific">Paenibacillus protaetiae</name>
    <dbReference type="NCBI Taxonomy" id="2509456"/>
    <lineage>
        <taxon>Bacteria</taxon>
        <taxon>Bacillati</taxon>
        <taxon>Bacillota</taxon>
        <taxon>Bacilli</taxon>
        <taxon>Bacillales</taxon>
        <taxon>Paenibacillaceae</taxon>
        <taxon>Paenibacillus</taxon>
    </lineage>
</organism>
<protein>
    <submittedName>
        <fullName evidence="2">Uncharacterized protein</fullName>
    </submittedName>
</protein>
<keyword evidence="3" id="KW-1185">Reference proteome</keyword>
<dbReference type="KEGG" id="pprt:ET464_09490"/>
<evidence type="ECO:0000313" key="2">
    <source>
        <dbReference type="EMBL" id="QAY66603.1"/>
    </source>
</evidence>
<proteinExistence type="predicted"/>
<reference evidence="2 3" key="1">
    <citation type="submission" date="2019-01" db="EMBL/GenBank/DDBJ databases">
        <title>Genome sequencing of strain FW100M-2.</title>
        <authorList>
            <person name="Heo J."/>
            <person name="Kim S.-J."/>
            <person name="Kim J.-S."/>
            <person name="Hong S.-B."/>
            <person name="Kwon S.-W."/>
        </authorList>
    </citation>
    <scope>NUCLEOTIDE SEQUENCE [LARGE SCALE GENOMIC DNA]</scope>
    <source>
        <strain evidence="2 3">FW100M-2</strain>
    </source>
</reference>
<evidence type="ECO:0000256" key="1">
    <source>
        <dbReference type="SAM" id="MobiDB-lite"/>
    </source>
</evidence>
<dbReference type="RefSeq" id="WP_129440343.1">
    <property type="nucleotide sequence ID" value="NZ_CP035492.1"/>
</dbReference>
<dbReference type="EMBL" id="CP035492">
    <property type="protein sequence ID" value="QAY66603.1"/>
    <property type="molecule type" value="Genomic_DNA"/>
</dbReference>
<dbReference type="Proteomes" id="UP000293568">
    <property type="component" value="Chromosome"/>
</dbReference>
<name>A0A4P6EWM3_9BACL</name>
<evidence type="ECO:0000313" key="3">
    <source>
        <dbReference type="Proteomes" id="UP000293568"/>
    </source>
</evidence>
<sequence>MGGRNELLLDERQAKAELLASLAKSQHALARILDSVADVAQYSGETARHIGANIDLLTGLQQTIAEAVTGARLRRSVRMSGNPGKPWLNPLVRAQPRKLS</sequence>
<accession>A0A4P6EWM3</accession>
<feature type="region of interest" description="Disordered" evidence="1">
    <location>
        <begin position="79"/>
        <end position="100"/>
    </location>
</feature>
<dbReference type="OrthoDB" id="2660806at2"/>
<dbReference type="AlphaFoldDB" id="A0A4P6EWM3"/>